<accession>A0AAD7FHN3</accession>
<dbReference type="AlphaFoldDB" id="A0AAD7FHN3"/>
<name>A0AAD7FHN3_9AGAR</name>
<evidence type="ECO:0000313" key="3">
    <source>
        <dbReference type="Proteomes" id="UP001221142"/>
    </source>
</evidence>
<feature type="region of interest" description="Disordered" evidence="1">
    <location>
        <begin position="87"/>
        <end position="129"/>
    </location>
</feature>
<keyword evidence="3" id="KW-1185">Reference proteome</keyword>
<organism evidence="2 3">
    <name type="scientific">Roridomyces roridus</name>
    <dbReference type="NCBI Taxonomy" id="1738132"/>
    <lineage>
        <taxon>Eukaryota</taxon>
        <taxon>Fungi</taxon>
        <taxon>Dikarya</taxon>
        <taxon>Basidiomycota</taxon>
        <taxon>Agaricomycotina</taxon>
        <taxon>Agaricomycetes</taxon>
        <taxon>Agaricomycetidae</taxon>
        <taxon>Agaricales</taxon>
        <taxon>Marasmiineae</taxon>
        <taxon>Mycenaceae</taxon>
        <taxon>Roridomyces</taxon>
    </lineage>
</organism>
<dbReference type="Proteomes" id="UP001221142">
    <property type="component" value="Unassembled WGS sequence"/>
</dbReference>
<proteinExistence type="predicted"/>
<gene>
    <name evidence="2" type="ORF">FB45DRAFT_869518</name>
</gene>
<dbReference type="EMBL" id="JARKIF010000013">
    <property type="protein sequence ID" value="KAJ7624608.1"/>
    <property type="molecule type" value="Genomic_DNA"/>
</dbReference>
<reference evidence="2" key="1">
    <citation type="submission" date="2023-03" db="EMBL/GenBank/DDBJ databases">
        <title>Massive genome expansion in bonnet fungi (Mycena s.s.) driven by repeated elements and novel gene families across ecological guilds.</title>
        <authorList>
            <consortium name="Lawrence Berkeley National Laboratory"/>
            <person name="Harder C.B."/>
            <person name="Miyauchi S."/>
            <person name="Viragh M."/>
            <person name="Kuo A."/>
            <person name="Thoen E."/>
            <person name="Andreopoulos B."/>
            <person name="Lu D."/>
            <person name="Skrede I."/>
            <person name="Drula E."/>
            <person name="Henrissat B."/>
            <person name="Morin E."/>
            <person name="Kohler A."/>
            <person name="Barry K."/>
            <person name="LaButti K."/>
            <person name="Morin E."/>
            <person name="Salamov A."/>
            <person name="Lipzen A."/>
            <person name="Mereny Z."/>
            <person name="Hegedus B."/>
            <person name="Baldrian P."/>
            <person name="Stursova M."/>
            <person name="Weitz H."/>
            <person name="Taylor A."/>
            <person name="Grigoriev I.V."/>
            <person name="Nagy L.G."/>
            <person name="Martin F."/>
            <person name="Kauserud H."/>
        </authorList>
    </citation>
    <scope>NUCLEOTIDE SEQUENCE</scope>
    <source>
        <strain evidence="2">9284</strain>
    </source>
</reference>
<comment type="caution">
    <text evidence="2">The sequence shown here is derived from an EMBL/GenBank/DDBJ whole genome shotgun (WGS) entry which is preliminary data.</text>
</comment>
<protein>
    <submittedName>
        <fullName evidence="2">Uncharacterized protein</fullName>
    </submittedName>
</protein>
<evidence type="ECO:0000313" key="2">
    <source>
        <dbReference type="EMBL" id="KAJ7624608.1"/>
    </source>
</evidence>
<sequence>MLIILKAIARSKCENERRDDLKRRPHITRVEAYRVSCQKCGNRIKLGLVPYKPDYWELHRSRCDDPDSLIRKKARLQGVAAAARKYDDDKGRRPKTARACRRDRAEAADSADTSIDVEVPPSYQSDLPNDTAVNAAEQVERLALLEEQKSLLWQVERAKLALSMIYADAADSADPSTDLDLTLVDGHSESSTHNPFPTDVPPQPLHPHSYDDPSPNILAQVSDTLVDAAQQAELSALQAEWDSLLRRHERAKLALAMIHGKSAQAAEISALVEEYEGLLWRREKAKLALSMIYGDTPTDLHRLTPLHEQFLAPTRPAVSAVQQAEMSALVKEYKGLVWRRERALEALALLGDRGRF</sequence>
<evidence type="ECO:0000256" key="1">
    <source>
        <dbReference type="SAM" id="MobiDB-lite"/>
    </source>
</evidence>